<evidence type="ECO:0008006" key="3">
    <source>
        <dbReference type="Google" id="ProtNLM"/>
    </source>
</evidence>
<reference evidence="2" key="1">
    <citation type="submission" date="2017-02" db="EMBL/GenBank/DDBJ databases">
        <authorList>
            <person name="Regsiter A."/>
            <person name="William W."/>
        </authorList>
    </citation>
    <scope>NUCLEOTIDE SEQUENCE</scope>
    <source>
        <strain evidence="2">Bib</strain>
    </source>
</reference>
<dbReference type="AlphaFoldDB" id="A0A3P3XIK4"/>
<sequence>MNYNKRGLAVALAVAALFVLCIAQAFGQQGSQKREQPAIGLSIVLLEVRPGPGVARIFLLSDLDSGLAGTAFDTPVFEFADEAGQADGVLHPEGANHTEGELLQPALFVCAGTHENEIAGILAAYWLIEKGRVHGAKLFVMPRANAAGATWSLQNPQSPRILQAIPGISRTFRYGARLSNLAYETVSDPPLFSPPAAPAGFPALAGQEMRNLNREYPGSTDSSMTARLAFAITSLLKKENISIAIDLHEASAGSNLGYSIVTRPESLDEAALAVLDLEETAGKSFRLEESKPEFAGYSHWEWGKLGIHAFLVETFNPAQPSDDPAVDQFNNAKSPLAERVYAHLWAVQALMANAGVSLGISVNIEGLPASVLEVEAWLKAPLSGAAP</sequence>
<keyword evidence="1" id="KW-0732">Signal</keyword>
<feature type="signal peptide" evidence="1">
    <location>
        <begin position="1"/>
        <end position="25"/>
    </location>
</feature>
<organism evidence="2">
    <name type="scientific">uncultured spirochete</name>
    <dbReference type="NCBI Taxonomy" id="156406"/>
    <lineage>
        <taxon>Bacteria</taxon>
        <taxon>Pseudomonadati</taxon>
        <taxon>Spirochaetota</taxon>
        <taxon>Spirochaetia</taxon>
        <taxon>Spirochaetales</taxon>
        <taxon>environmental samples</taxon>
    </lineage>
</organism>
<evidence type="ECO:0000256" key="1">
    <source>
        <dbReference type="SAM" id="SignalP"/>
    </source>
</evidence>
<dbReference type="Gene3D" id="3.40.630.10">
    <property type="entry name" value="Zn peptidases"/>
    <property type="match status" value="1"/>
</dbReference>
<dbReference type="SUPFAM" id="SSF53187">
    <property type="entry name" value="Zn-dependent exopeptidases"/>
    <property type="match status" value="1"/>
</dbReference>
<accession>A0A3P3XIK4</accession>
<proteinExistence type="predicted"/>
<feature type="chain" id="PRO_5018274306" description="Succinylglutamate desuccinylase/aspartoacylase" evidence="1">
    <location>
        <begin position="26"/>
        <end position="387"/>
    </location>
</feature>
<gene>
    <name evidence="2" type="ORF">SPIROBIBN47_270005</name>
</gene>
<evidence type="ECO:0000313" key="2">
    <source>
        <dbReference type="EMBL" id="SLM12905.1"/>
    </source>
</evidence>
<protein>
    <recommendedName>
        <fullName evidence="3">Succinylglutamate desuccinylase/aspartoacylase</fullName>
    </recommendedName>
</protein>
<dbReference type="EMBL" id="FWDM01000020">
    <property type="protein sequence ID" value="SLM12905.1"/>
    <property type="molecule type" value="Genomic_DNA"/>
</dbReference>
<name>A0A3P3XIK4_9SPIR</name>